<accession>A0A438HP21</accession>
<gene>
    <name evidence="2" type="ORF">CK203_046083</name>
</gene>
<sequence length="316" mass="35585">MEDLQWARILVKSKGEDLPYSLEIGVEEATYILTLWWEVLPSLRQESGMKRGLLSRPSGEVKGDAVTHAGPRVEELESAGDELTRPFSEVGSSSSSPVSSLEGSKWSAGSSNPSAGEASKVAKIGPSCPMGCNLELEFTRFREKEVWTMQHSDSYRTMTDSTLEEKATRGRTPEMEYYDYSGALREGIQEGVGLRRPDADEHAEKKDGCWDLIEVNNIGPLERNSRWAIGQSESQEGRRENQFNWEENSLVKFSHFLGFSTKGLEKEILSFLVKIRKRGKKIHSKGLLENSKFERELKRLECSINYEGDVKKKGPL</sequence>
<evidence type="ECO:0000313" key="2">
    <source>
        <dbReference type="EMBL" id="RVW86200.1"/>
    </source>
</evidence>
<organism evidence="2 3">
    <name type="scientific">Vitis vinifera</name>
    <name type="common">Grape</name>
    <dbReference type="NCBI Taxonomy" id="29760"/>
    <lineage>
        <taxon>Eukaryota</taxon>
        <taxon>Viridiplantae</taxon>
        <taxon>Streptophyta</taxon>
        <taxon>Embryophyta</taxon>
        <taxon>Tracheophyta</taxon>
        <taxon>Spermatophyta</taxon>
        <taxon>Magnoliopsida</taxon>
        <taxon>eudicotyledons</taxon>
        <taxon>Gunneridae</taxon>
        <taxon>Pentapetalae</taxon>
        <taxon>rosids</taxon>
        <taxon>Vitales</taxon>
        <taxon>Vitaceae</taxon>
        <taxon>Viteae</taxon>
        <taxon>Vitis</taxon>
    </lineage>
</organism>
<evidence type="ECO:0000313" key="3">
    <source>
        <dbReference type="Proteomes" id="UP000288805"/>
    </source>
</evidence>
<feature type="compositionally biased region" description="Low complexity" evidence="1">
    <location>
        <begin position="88"/>
        <end position="104"/>
    </location>
</feature>
<name>A0A438HP21_VITVI</name>
<dbReference type="Proteomes" id="UP000288805">
    <property type="component" value="Unassembled WGS sequence"/>
</dbReference>
<dbReference type="EMBL" id="QGNW01000196">
    <property type="protein sequence ID" value="RVW86200.1"/>
    <property type="molecule type" value="Genomic_DNA"/>
</dbReference>
<protein>
    <recommendedName>
        <fullName evidence="4">DUF4283 domain-containing protein</fullName>
    </recommendedName>
</protein>
<reference evidence="2 3" key="1">
    <citation type="journal article" date="2018" name="PLoS Genet.">
        <title>Population sequencing reveals clonal diversity and ancestral inbreeding in the grapevine cultivar Chardonnay.</title>
        <authorList>
            <person name="Roach M.J."/>
            <person name="Johnson D.L."/>
            <person name="Bohlmann J."/>
            <person name="van Vuuren H.J."/>
            <person name="Jones S.J."/>
            <person name="Pretorius I.S."/>
            <person name="Schmidt S.A."/>
            <person name="Borneman A.R."/>
        </authorList>
    </citation>
    <scope>NUCLEOTIDE SEQUENCE [LARGE SCALE GENOMIC DNA]</scope>
    <source>
        <strain evidence="3">cv. Chardonnay</strain>
        <tissue evidence="2">Leaf</tissue>
    </source>
</reference>
<comment type="caution">
    <text evidence="2">The sequence shown here is derived from an EMBL/GenBank/DDBJ whole genome shotgun (WGS) entry which is preliminary data.</text>
</comment>
<evidence type="ECO:0000256" key="1">
    <source>
        <dbReference type="SAM" id="MobiDB-lite"/>
    </source>
</evidence>
<evidence type="ECO:0008006" key="4">
    <source>
        <dbReference type="Google" id="ProtNLM"/>
    </source>
</evidence>
<feature type="compositionally biased region" description="Basic and acidic residues" evidence="1">
    <location>
        <begin position="59"/>
        <end position="75"/>
    </location>
</feature>
<proteinExistence type="predicted"/>
<dbReference type="AlphaFoldDB" id="A0A438HP21"/>
<feature type="region of interest" description="Disordered" evidence="1">
    <location>
        <begin position="51"/>
        <end position="118"/>
    </location>
</feature>